<keyword evidence="2 7" id="KW-0813">Transport</keyword>
<organism evidence="9 10">
    <name type="scientific">Inquilinus limosus</name>
    <dbReference type="NCBI Taxonomy" id="171674"/>
    <lineage>
        <taxon>Bacteria</taxon>
        <taxon>Pseudomonadati</taxon>
        <taxon>Pseudomonadota</taxon>
        <taxon>Alphaproteobacteria</taxon>
        <taxon>Rhodospirillales</taxon>
        <taxon>Rhodospirillaceae</taxon>
        <taxon>Inquilinus</taxon>
    </lineage>
</organism>
<evidence type="ECO:0000256" key="7">
    <source>
        <dbReference type="RuleBase" id="RU363032"/>
    </source>
</evidence>
<dbReference type="Pfam" id="PF00528">
    <property type="entry name" value="BPD_transp_1"/>
    <property type="match status" value="1"/>
</dbReference>
<dbReference type="InterPro" id="IPR000515">
    <property type="entry name" value="MetI-like"/>
</dbReference>
<dbReference type="Proteomes" id="UP000196655">
    <property type="component" value="Unassembled WGS sequence"/>
</dbReference>
<protein>
    <submittedName>
        <fullName evidence="9">Phosphonate ABC transporter, permease protein PhnE</fullName>
    </submittedName>
</protein>
<sequence length="289" mass="30748">MSPGSLDGFERGYRRQQAEKRLRTLGIGLVLAAALVASALIGEVDPARLAAGLPQAWAYVWGTVPVLRAETLGADLGEWYWGFGTWLRLAGETVLMGFTGTVLGGAAGLLLCFPASRNLVQGRALHFACRRVLEVARTVPELVYALIFVYAFGLGPFAGVLAIAVHTAGALGKLFAEVNENVDPGPIEGVRAAGAAWPAIMRLAVLPQVLPNFASYALLRFEINVRSASAIGIVGAGGIGEELYLSVRQFEYPDISAILLLIIALVSIIDLGCEAVRHRLIGRDALRMV</sequence>
<keyword evidence="3" id="KW-1003">Cell membrane</keyword>
<dbReference type="PROSITE" id="PS50928">
    <property type="entry name" value="ABC_TM1"/>
    <property type="match status" value="1"/>
</dbReference>
<dbReference type="NCBIfam" id="TIGR01097">
    <property type="entry name" value="PhnE"/>
    <property type="match status" value="1"/>
</dbReference>
<feature type="transmembrane region" description="Helical" evidence="7">
    <location>
        <begin position="94"/>
        <end position="113"/>
    </location>
</feature>
<gene>
    <name evidence="9" type="ORF">BWR60_24015</name>
</gene>
<evidence type="ECO:0000256" key="4">
    <source>
        <dbReference type="ARBA" id="ARBA00022692"/>
    </source>
</evidence>
<evidence type="ECO:0000313" key="9">
    <source>
        <dbReference type="EMBL" id="OWJ64613.1"/>
    </source>
</evidence>
<dbReference type="PANTHER" id="PTHR30043:SF1">
    <property type="entry name" value="ABC TRANSPORT SYSTEM PERMEASE PROTEIN P69"/>
    <property type="match status" value="1"/>
</dbReference>
<dbReference type="OrthoDB" id="7820570at2"/>
<dbReference type="SUPFAM" id="SSF161098">
    <property type="entry name" value="MetI-like"/>
    <property type="match status" value="1"/>
</dbReference>
<comment type="subcellular location">
    <subcellularLocation>
        <location evidence="1 7">Cell membrane</location>
        <topology evidence="1 7">Multi-pass membrane protein</topology>
    </subcellularLocation>
</comment>
<feature type="transmembrane region" description="Helical" evidence="7">
    <location>
        <begin position="255"/>
        <end position="273"/>
    </location>
</feature>
<evidence type="ECO:0000256" key="2">
    <source>
        <dbReference type="ARBA" id="ARBA00022448"/>
    </source>
</evidence>
<evidence type="ECO:0000313" key="10">
    <source>
        <dbReference type="Proteomes" id="UP000196655"/>
    </source>
</evidence>
<feature type="transmembrane region" description="Helical" evidence="7">
    <location>
        <begin position="142"/>
        <end position="165"/>
    </location>
</feature>
<accession>A0A211ZH97</accession>
<keyword evidence="6 7" id="KW-0472">Membrane</keyword>
<reference evidence="10" key="1">
    <citation type="submission" date="2017-05" db="EMBL/GenBank/DDBJ databases">
        <authorList>
            <person name="Macchi M."/>
            <person name="Festa S."/>
            <person name="Coppotelli B.M."/>
            <person name="Morelli I.S."/>
        </authorList>
    </citation>
    <scope>NUCLEOTIDE SEQUENCE [LARGE SCALE GENOMIC DNA]</scope>
    <source>
        <strain evidence="10">I</strain>
    </source>
</reference>
<keyword evidence="5 7" id="KW-1133">Transmembrane helix</keyword>
<evidence type="ECO:0000256" key="3">
    <source>
        <dbReference type="ARBA" id="ARBA00022475"/>
    </source>
</evidence>
<comment type="similarity">
    <text evidence="7">Belongs to the binding-protein-dependent transport system permease family.</text>
</comment>
<feature type="domain" description="ABC transmembrane type-1" evidence="8">
    <location>
        <begin position="90"/>
        <end position="273"/>
    </location>
</feature>
<dbReference type="Gene3D" id="1.10.3720.10">
    <property type="entry name" value="MetI-like"/>
    <property type="match status" value="1"/>
</dbReference>
<keyword evidence="4 7" id="KW-0812">Transmembrane</keyword>
<evidence type="ECO:0000259" key="8">
    <source>
        <dbReference type="PROSITE" id="PS50928"/>
    </source>
</evidence>
<dbReference type="PANTHER" id="PTHR30043">
    <property type="entry name" value="PHOSPHONATES TRANSPORT SYSTEM PERMEASE PROTEIN"/>
    <property type="match status" value="1"/>
</dbReference>
<comment type="caution">
    <text evidence="9">The sequence shown here is derived from an EMBL/GenBank/DDBJ whole genome shotgun (WGS) entry which is preliminary data.</text>
</comment>
<dbReference type="GO" id="GO:0015416">
    <property type="term" value="F:ABC-type phosphonate transporter activity"/>
    <property type="evidence" value="ECO:0007669"/>
    <property type="project" value="InterPro"/>
</dbReference>
<evidence type="ECO:0000256" key="6">
    <source>
        <dbReference type="ARBA" id="ARBA00023136"/>
    </source>
</evidence>
<evidence type="ECO:0000256" key="1">
    <source>
        <dbReference type="ARBA" id="ARBA00004651"/>
    </source>
</evidence>
<name>A0A211ZH97_9PROT</name>
<dbReference type="InterPro" id="IPR035906">
    <property type="entry name" value="MetI-like_sf"/>
</dbReference>
<dbReference type="RefSeq" id="WP_088153720.1">
    <property type="nucleotide sequence ID" value="NZ_NHON01000054.1"/>
</dbReference>
<dbReference type="GO" id="GO:0005886">
    <property type="term" value="C:plasma membrane"/>
    <property type="evidence" value="ECO:0007669"/>
    <property type="project" value="UniProtKB-SubCell"/>
</dbReference>
<dbReference type="EMBL" id="NHON01000054">
    <property type="protein sequence ID" value="OWJ64613.1"/>
    <property type="molecule type" value="Genomic_DNA"/>
</dbReference>
<dbReference type="InterPro" id="IPR005769">
    <property type="entry name" value="PhnE/PtxC"/>
</dbReference>
<evidence type="ECO:0000256" key="5">
    <source>
        <dbReference type="ARBA" id="ARBA00022989"/>
    </source>
</evidence>
<feature type="transmembrane region" description="Helical" evidence="7">
    <location>
        <begin position="21"/>
        <end position="41"/>
    </location>
</feature>
<proteinExistence type="inferred from homology"/>
<keyword evidence="10" id="KW-1185">Reference proteome</keyword>
<dbReference type="AlphaFoldDB" id="A0A211ZH97"/>